<proteinExistence type="predicted"/>
<dbReference type="NCBIfam" id="TIGR02605">
    <property type="entry name" value="CxxC_CxxC_SSSS"/>
    <property type="match status" value="1"/>
</dbReference>
<feature type="compositionally biased region" description="Low complexity" evidence="1">
    <location>
        <begin position="59"/>
        <end position="83"/>
    </location>
</feature>
<dbReference type="Pfam" id="PF09723">
    <property type="entry name" value="Zn_ribbon_8"/>
    <property type="match status" value="1"/>
</dbReference>
<gene>
    <name evidence="3" type="ORF">PSDVSF_29010</name>
</gene>
<feature type="region of interest" description="Disordered" evidence="1">
    <location>
        <begin position="49"/>
        <end position="83"/>
    </location>
</feature>
<organism evidence="3 4">
    <name type="scientific">Pseudodesulfovibrio sediminis</name>
    <dbReference type="NCBI Taxonomy" id="2810563"/>
    <lineage>
        <taxon>Bacteria</taxon>
        <taxon>Pseudomonadati</taxon>
        <taxon>Thermodesulfobacteriota</taxon>
        <taxon>Desulfovibrionia</taxon>
        <taxon>Desulfovibrionales</taxon>
        <taxon>Desulfovibrionaceae</taxon>
    </lineage>
</organism>
<reference evidence="3" key="1">
    <citation type="journal article" date="2022" name="Arch. Microbiol.">
        <title>Pseudodesulfovibrio sediminis sp. nov., a mesophilic and neutrophilic sulfate-reducing bacterium isolated from sediment of a brackish lake.</title>
        <authorList>
            <person name="Takahashi A."/>
            <person name="Kojima H."/>
            <person name="Watanabe M."/>
            <person name="Fukui M."/>
        </authorList>
    </citation>
    <scope>NUCLEOTIDE SEQUENCE</scope>
    <source>
        <strain evidence="3">SF6</strain>
    </source>
</reference>
<accession>A0ABN6EWM2</accession>
<dbReference type="SMART" id="SM00834">
    <property type="entry name" value="CxxC_CXXC_SSSS"/>
    <property type="match status" value="1"/>
</dbReference>
<protein>
    <recommendedName>
        <fullName evidence="2">Putative regulatory protein FmdB zinc ribbon domain-containing protein</fullName>
    </recommendedName>
</protein>
<evidence type="ECO:0000256" key="1">
    <source>
        <dbReference type="SAM" id="MobiDB-lite"/>
    </source>
</evidence>
<dbReference type="RefSeq" id="WP_229591625.1">
    <property type="nucleotide sequence ID" value="NZ_AP024485.1"/>
</dbReference>
<dbReference type="EMBL" id="AP024485">
    <property type="protein sequence ID" value="BCS89659.1"/>
    <property type="molecule type" value="Genomic_DNA"/>
</dbReference>
<name>A0ABN6EWM2_9BACT</name>
<evidence type="ECO:0000259" key="2">
    <source>
        <dbReference type="SMART" id="SM00834"/>
    </source>
</evidence>
<feature type="domain" description="Putative regulatory protein FmdB zinc ribbon" evidence="2">
    <location>
        <begin position="1"/>
        <end position="41"/>
    </location>
</feature>
<dbReference type="InterPro" id="IPR013429">
    <property type="entry name" value="Regulatory_FmdB_Zinc_ribbon"/>
</dbReference>
<keyword evidence="4" id="KW-1185">Reference proteome</keyword>
<sequence length="83" mass="8396">MPIFEYKCSDCDNEFEELVFDRDECPPCPKCQSANTGKLMSAVRSKVGGFAPDTGGDSGSNAAAPSAPSGCSGCSGGDCSSCG</sequence>
<dbReference type="Proteomes" id="UP001053296">
    <property type="component" value="Chromosome"/>
</dbReference>
<evidence type="ECO:0000313" key="4">
    <source>
        <dbReference type="Proteomes" id="UP001053296"/>
    </source>
</evidence>
<evidence type="ECO:0000313" key="3">
    <source>
        <dbReference type="EMBL" id="BCS89659.1"/>
    </source>
</evidence>